<dbReference type="EC" id="3.-.-.-" evidence="3"/>
<evidence type="ECO:0000256" key="1">
    <source>
        <dbReference type="ARBA" id="ARBA00022500"/>
    </source>
</evidence>
<protein>
    <submittedName>
        <fullName evidence="3">CheY-P phosphatase CheC</fullName>
        <ecNumber evidence="3">3.-.-.-</ecNumber>
    </submittedName>
</protein>
<reference evidence="3 4" key="1">
    <citation type="journal article" date="2014" name="Int. J. Syst. Evol. Microbiol.">
        <title>Jeotgalibaca dankookensis gen. nov., sp. nov., a member of the family Carnobacteriaceae, isolated from seujeot (Korean traditional food).</title>
        <authorList>
            <person name="Lee D.G."/>
            <person name="Trujillo M.E."/>
            <person name="Kang H."/>
            <person name="Ahn T.Y."/>
        </authorList>
    </citation>
    <scope>NUCLEOTIDE SEQUENCE [LARGE SCALE GENOMIC DNA]</scope>
    <source>
        <strain evidence="3 4">EX-07</strain>
    </source>
</reference>
<dbReference type="STRING" id="708126.BW727_101853"/>
<name>A0A1S6IRJ9_9LACT</name>
<dbReference type="GO" id="GO:0006935">
    <property type="term" value="P:chemotaxis"/>
    <property type="evidence" value="ECO:0007669"/>
    <property type="project" value="UniProtKB-KW"/>
</dbReference>
<dbReference type="Gene3D" id="3.40.1550.10">
    <property type="entry name" value="CheC-like"/>
    <property type="match status" value="1"/>
</dbReference>
<evidence type="ECO:0000313" key="4">
    <source>
        <dbReference type="Proteomes" id="UP000188993"/>
    </source>
</evidence>
<dbReference type="KEGG" id="jda:BW727_101853"/>
<dbReference type="RefSeq" id="WP_062467815.1">
    <property type="nucleotide sequence ID" value="NZ_BBYN01000003.1"/>
</dbReference>
<keyword evidence="2 3" id="KW-0378">Hydrolase</keyword>
<sequence length="197" mass="22505">MSNNFSESEIDLLKEMINVGGGNVATSISEIFGKRVHMNVPFINQFTYEQVFQTVMPAEKFVKAVQIQVVGDLEGQFLFILDESGISRLDQAYKEILKKDKKLANSAVTELANILVNQFLNAIIQLFDLSAQSLVPILAEDMFGSLLSSAYLEEFQYDDLVWIFKNEFWIEEQKWESALYFVPHSGNLEKLITEINF</sequence>
<proteinExistence type="predicted"/>
<gene>
    <name evidence="3" type="primary">cheC</name>
    <name evidence="3" type="ORF">BW727_101853</name>
</gene>
<dbReference type="CDD" id="cd17909">
    <property type="entry name" value="CheC_ClassI"/>
    <property type="match status" value="1"/>
</dbReference>
<keyword evidence="4" id="KW-1185">Reference proteome</keyword>
<dbReference type="InterPro" id="IPR028976">
    <property type="entry name" value="CheC-like_sf"/>
</dbReference>
<evidence type="ECO:0000313" key="3">
    <source>
        <dbReference type="EMBL" id="AQS54177.1"/>
    </source>
</evidence>
<dbReference type="EMBL" id="CP019728">
    <property type="protein sequence ID" value="AQS54177.1"/>
    <property type="molecule type" value="Genomic_DNA"/>
</dbReference>
<dbReference type="GO" id="GO:0016787">
    <property type="term" value="F:hydrolase activity"/>
    <property type="evidence" value="ECO:0007669"/>
    <property type="project" value="UniProtKB-KW"/>
</dbReference>
<keyword evidence="1" id="KW-0145">Chemotaxis</keyword>
<accession>A0A1S6IRJ9</accession>
<dbReference type="Proteomes" id="UP000188993">
    <property type="component" value="Chromosome"/>
</dbReference>
<dbReference type="PANTHER" id="PTHR43693:SF1">
    <property type="entry name" value="PROTEIN PHOSPHATASE CHEZ"/>
    <property type="match status" value="1"/>
</dbReference>
<dbReference type="SUPFAM" id="SSF103039">
    <property type="entry name" value="CheC-like"/>
    <property type="match status" value="1"/>
</dbReference>
<evidence type="ECO:0000256" key="2">
    <source>
        <dbReference type="ARBA" id="ARBA00022801"/>
    </source>
</evidence>
<dbReference type="PANTHER" id="PTHR43693">
    <property type="entry name" value="PROTEIN PHOSPHATASE CHEZ"/>
    <property type="match status" value="1"/>
</dbReference>
<dbReference type="AlphaFoldDB" id="A0A1S6IRJ9"/>
<organism evidence="3 4">
    <name type="scientific">Jeotgalibaca dankookensis</name>
    <dbReference type="NCBI Taxonomy" id="708126"/>
    <lineage>
        <taxon>Bacteria</taxon>
        <taxon>Bacillati</taxon>
        <taxon>Bacillota</taxon>
        <taxon>Bacilli</taxon>
        <taxon>Lactobacillales</taxon>
        <taxon>Carnobacteriaceae</taxon>
        <taxon>Jeotgalibaca</taxon>
    </lineage>
</organism>
<dbReference type="OrthoDB" id="9812187at2"/>
<dbReference type="InterPro" id="IPR050992">
    <property type="entry name" value="CheZ_family_phosphatases"/>
</dbReference>